<keyword evidence="2" id="KW-1185">Reference proteome</keyword>
<dbReference type="HOGENOM" id="CLU_2889816_0_0_1"/>
<name>A0A0E0NWR7_ORYRU</name>
<dbReference type="EnsemblPlants" id="ORUFI03G22670.1">
    <property type="protein sequence ID" value="ORUFI03G22670.1"/>
    <property type="gene ID" value="ORUFI03G22670"/>
</dbReference>
<sequence>MSTQLRPISAVAARDRTALEPLARTLEGARNPPASQRSRATWIAPRANTPPRIALRSPIQGRF</sequence>
<dbReference type="Gramene" id="ORUFI03G22670.1">
    <property type="protein sequence ID" value="ORUFI03G22670.1"/>
    <property type="gene ID" value="ORUFI03G22670"/>
</dbReference>
<dbReference type="AlphaFoldDB" id="A0A0E0NWR7"/>
<protein>
    <submittedName>
        <fullName evidence="1">Uncharacterized protein</fullName>
    </submittedName>
</protein>
<dbReference type="Proteomes" id="UP000008022">
    <property type="component" value="Unassembled WGS sequence"/>
</dbReference>
<reference evidence="2" key="1">
    <citation type="submission" date="2013-06" db="EMBL/GenBank/DDBJ databases">
        <authorList>
            <person name="Zhao Q."/>
        </authorList>
    </citation>
    <scope>NUCLEOTIDE SEQUENCE</scope>
    <source>
        <strain evidence="2">cv. W1943</strain>
    </source>
</reference>
<evidence type="ECO:0000313" key="1">
    <source>
        <dbReference type="EnsemblPlants" id="ORUFI03G22670.1"/>
    </source>
</evidence>
<evidence type="ECO:0000313" key="2">
    <source>
        <dbReference type="Proteomes" id="UP000008022"/>
    </source>
</evidence>
<accession>A0A0E0NWR7</accession>
<reference evidence="1" key="2">
    <citation type="submission" date="2015-06" db="UniProtKB">
        <authorList>
            <consortium name="EnsemblPlants"/>
        </authorList>
    </citation>
    <scope>IDENTIFICATION</scope>
</reference>
<proteinExistence type="predicted"/>
<organism evidence="1 2">
    <name type="scientific">Oryza rufipogon</name>
    <name type="common">Brownbeard rice</name>
    <name type="synonym">Asian wild rice</name>
    <dbReference type="NCBI Taxonomy" id="4529"/>
    <lineage>
        <taxon>Eukaryota</taxon>
        <taxon>Viridiplantae</taxon>
        <taxon>Streptophyta</taxon>
        <taxon>Embryophyta</taxon>
        <taxon>Tracheophyta</taxon>
        <taxon>Spermatophyta</taxon>
        <taxon>Magnoliopsida</taxon>
        <taxon>Liliopsida</taxon>
        <taxon>Poales</taxon>
        <taxon>Poaceae</taxon>
        <taxon>BOP clade</taxon>
        <taxon>Oryzoideae</taxon>
        <taxon>Oryzeae</taxon>
        <taxon>Oryzinae</taxon>
        <taxon>Oryza</taxon>
    </lineage>
</organism>